<dbReference type="EMBL" id="CAADRP010000890">
    <property type="protein sequence ID" value="VFU33325.1"/>
    <property type="molecule type" value="Genomic_DNA"/>
</dbReference>
<accession>A0A6N2KXI7</accession>
<feature type="compositionally biased region" description="Polar residues" evidence="1">
    <location>
        <begin position="36"/>
        <end position="45"/>
    </location>
</feature>
<dbReference type="PANTHER" id="PTHR36608">
    <property type="entry name" value="POLYPHENOL OXIDASE C, CHLOROPLASTIC-LIKE"/>
    <property type="match status" value="1"/>
</dbReference>
<proteinExistence type="predicted"/>
<sequence>MAHIYRLSSLALTPSSFRTSSPKVSSHSIPRSVSSKATNDPQNPTTRRDVIFGLGGLYYGSSVLSDAKAVSSPDKTRRGTRDFDRGKVAQAAETKNMALTPISAFPLDLDKVISTEVSRPKKSRSKKEKQDEEEVLVIEGVGFDRGEFVKFDVYVNDEGDDQSLRGPDKAEFAGSFVNIPQRSRTERKSRLTLAINELLDNLDAEGDDSLVVTLVPRSGKNPVSIGGVKIEYTKD</sequence>
<feature type="compositionally biased region" description="Low complexity" evidence="1">
    <location>
        <begin position="25"/>
        <end position="35"/>
    </location>
</feature>
<dbReference type="PANTHER" id="PTHR36608:SF1">
    <property type="entry name" value="POLYPHENOL OXIDASE C, CHLOROPLASTIC-LIKE"/>
    <property type="match status" value="1"/>
</dbReference>
<dbReference type="InterPro" id="IPR022740">
    <property type="entry name" value="Polyphenol_oxidase_C"/>
</dbReference>
<evidence type="ECO:0000256" key="1">
    <source>
        <dbReference type="SAM" id="MobiDB-lite"/>
    </source>
</evidence>
<name>A0A6N2KXI7_SALVM</name>
<feature type="compositionally biased region" description="Polar residues" evidence="1">
    <location>
        <begin position="15"/>
        <end position="24"/>
    </location>
</feature>
<feature type="domain" description="Polyphenol oxidase C-terminal" evidence="2">
    <location>
        <begin position="105"/>
        <end position="232"/>
    </location>
</feature>
<feature type="region of interest" description="Disordered" evidence="1">
    <location>
        <begin position="15"/>
        <end position="48"/>
    </location>
</feature>
<protein>
    <recommendedName>
        <fullName evidence="2">Polyphenol oxidase C-terminal domain-containing protein</fullName>
    </recommendedName>
</protein>
<organism evidence="3">
    <name type="scientific">Salix viminalis</name>
    <name type="common">Common osier</name>
    <name type="synonym">Basket willow</name>
    <dbReference type="NCBI Taxonomy" id="40686"/>
    <lineage>
        <taxon>Eukaryota</taxon>
        <taxon>Viridiplantae</taxon>
        <taxon>Streptophyta</taxon>
        <taxon>Embryophyta</taxon>
        <taxon>Tracheophyta</taxon>
        <taxon>Spermatophyta</taxon>
        <taxon>Magnoliopsida</taxon>
        <taxon>eudicotyledons</taxon>
        <taxon>Gunneridae</taxon>
        <taxon>Pentapetalae</taxon>
        <taxon>rosids</taxon>
        <taxon>fabids</taxon>
        <taxon>Malpighiales</taxon>
        <taxon>Salicaceae</taxon>
        <taxon>Saliceae</taxon>
        <taxon>Salix</taxon>
    </lineage>
</organism>
<evidence type="ECO:0000259" key="2">
    <source>
        <dbReference type="Pfam" id="PF12143"/>
    </source>
</evidence>
<evidence type="ECO:0000313" key="3">
    <source>
        <dbReference type="EMBL" id="VFU33325.1"/>
    </source>
</evidence>
<reference evidence="3" key="1">
    <citation type="submission" date="2019-03" db="EMBL/GenBank/DDBJ databases">
        <authorList>
            <person name="Mank J."/>
            <person name="Almeida P."/>
        </authorList>
    </citation>
    <scope>NUCLEOTIDE SEQUENCE</scope>
    <source>
        <strain evidence="3">78183</strain>
    </source>
</reference>
<dbReference type="AlphaFoldDB" id="A0A6N2KXI7"/>
<gene>
    <name evidence="3" type="ORF">SVIM_LOCUS151708</name>
</gene>
<dbReference type="GO" id="GO:0004097">
    <property type="term" value="F:catechol oxidase activity"/>
    <property type="evidence" value="ECO:0007669"/>
    <property type="project" value="InterPro"/>
</dbReference>
<dbReference type="Pfam" id="PF12143">
    <property type="entry name" value="PPO1_KFDV"/>
    <property type="match status" value="1"/>
</dbReference>